<protein>
    <submittedName>
        <fullName evidence="2">Uncharacterized protein</fullName>
    </submittedName>
</protein>
<keyword evidence="3" id="KW-1185">Reference proteome</keyword>
<dbReference type="GeneID" id="92516764"/>
<gene>
    <name evidence="2" type="ORF">LSCM1_06847</name>
</gene>
<feature type="region of interest" description="Disordered" evidence="1">
    <location>
        <begin position="323"/>
        <end position="422"/>
    </location>
</feature>
<feature type="compositionally biased region" description="Polar residues" evidence="1">
    <location>
        <begin position="382"/>
        <end position="395"/>
    </location>
</feature>
<evidence type="ECO:0000313" key="3">
    <source>
        <dbReference type="Proteomes" id="UP000673552"/>
    </source>
</evidence>
<reference evidence="3" key="1">
    <citation type="journal article" date="2021" name="Microbiol. Resour. Announc.">
        <title>LGAAP: Leishmaniinae Genome Assembly and Annotation Pipeline.</title>
        <authorList>
            <person name="Almutairi H."/>
            <person name="Urbaniak M.D."/>
            <person name="Bates M.D."/>
            <person name="Jariyapan N."/>
            <person name="Kwakye-Nuako G."/>
            <person name="Thomaz-Soccol V."/>
            <person name="Al-Salem W.S."/>
            <person name="Dillon R.J."/>
            <person name="Bates P.A."/>
            <person name="Gatherer D."/>
        </authorList>
    </citation>
    <scope>NUCLEOTIDE SEQUENCE [LARGE SCALE GENOMIC DNA]</scope>
</reference>
<feature type="region of interest" description="Disordered" evidence="1">
    <location>
        <begin position="60"/>
        <end position="85"/>
    </location>
</feature>
<reference evidence="3" key="2">
    <citation type="journal article" date="2021" name="Sci. Data">
        <title>Chromosome-scale genome sequencing, assembly and annotation of six genomes from subfamily Leishmaniinae.</title>
        <authorList>
            <person name="Almutairi H."/>
            <person name="Urbaniak M.D."/>
            <person name="Bates M.D."/>
            <person name="Jariyapan N."/>
            <person name="Kwakye-Nuako G."/>
            <person name="Thomaz Soccol V."/>
            <person name="Al-Salem W.S."/>
            <person name="Dillon R.J."/>
            <person name="Bates P.A."/>
            <person name="Gatherer D."/>
        </authorList>
    </citation>
    <scope>NUCLEOTIDE SEQUENCE [LARGE SCALE GENOMIC DNA]</scope>
</reference>
<comment type="caution">
    <text evidence="2">The sequence shown here is derived from an EMBL/GenBank/DDBJ whole genome shotgun (WGS) entry which is preliminary data.</text>
</comment>
<name>A0A836GIV7_9TRYP</name>
<dbReference type="KEGG" id="lmat:92516764"/>
<organism evidence="2 3">
    <name type="scientific">Leishmania martiniquensis</name>
    <dbReference type="NCBI Taxonomy" id="1580590"/>
    <lineage>
        <taxon>Eukaryota</taxon>
        <taxon>Discoba</taxon>
        <taxon>Euglenozoa</taxon>
        <taxon>Kinetoplastea</taxon>
        <taxon>Metakinetoplastina</taxon>
        <taxon>Trypanosomatida</taxon>
        <taxon>Trypanosomatidae</taxon>
        <taxon>Leishmaniinae</taxon>
        <taxon>Leishmania</taxon>
    </lineage>
</organism>
<evidence type="ECO:0000313" key="2">
    <source>
        <dbReference type="EMBL" id="KAG5482817.1"/>
    </source>
</evidence>
<dbReference type="RefSeq" id="XP_067179923.1">
    <property type="nucleotide sequence ID" value="XM_067324252.1"/>
</dbReference>
<feature type="region of interest" description="Disordered" evidence="1">
    <location>
        <begin position="122"/>
        <end position="161"/>
    </location>
</feature>
<dbReference type="OrthoDB" id="266440at2759"/>
<dbReference type="EMBL" id="JAFEUZ010000015">
    <property type="protein sequence ID" value="KAG5482817.1"/>
    <property type="molecule type" value="Genomic_DNA"/>
</dbReference>
<dbReference type="AlphaFoldDB" id="A0A836GIV7"/>
<feature type="compositionally biased region" description="Basic and acidic residues" evidence="1">
    <location>
        <begin position="68"/>
        <end position="80"/>
    </location>
</feature>
<accession>A0A836GIV7</accession>
<proteinExistence type="predicted"/>
<sequence length="489" mass="54010">MPSEVEELLAKHQRAFAAYENFLRTGPELLSPSSQQQRWRWRRADLKETALNMRKHSELDAYGSGVSDGDHNEERLEESYSRNGHTSPAARALAAMAASAASATAVARAIAAHGDWPGTTYDDTSLRMDTPPPLQRRSTTPWLTHHTRTASATPPASHRRTSAGEIDHIEELIGERLRTAGRYRLTSAPDAIYIKSQAWALRRHQLNEALRREQEDAQLRECTFSPSLRHTAMRGTRVVSAMRRSGSGHSHSAEAAVEPSVTEDPGVLQHVARLEEARRRRRESATRFDGSRAYRWTGQPTVPREFQLGLRMAEPIRSLRKPYMPPTSSGGGGLTAASTPRVPRDKLVEGAPTARCAVQRRRSPSFAPPSSGEGREPAPVPATTSAVTLLRNSEPVQPRGQEREWQTRQPPPSTTAVLPETSETLSPIAAPQRLFAEADAQDLACELRDQLAHKVSAIEGQMEGLERLSRELDAVMETLRNIPSLGTSQ</sequence>
<evidence type="ECO:0000256" key="1">
    <source>
        <dbReference type="SAM" id="MobiDB-lite"/>
    </source>
</evidence>
<dbReference type="Proteomes" id="UP000673552">
    <property type="component" value="Unassembled WGS sequence"/>
</dbReference>